<feature type="compositionally biased region" description="Gly residues" evidence="2">
    <location>
        <begin position="301"/>
        <end position="312"/>
    </location>
</feature>
<comment type="caution">
    <text evidence="3">The sequence shown here is derived from an EMBL/GenBank/DDBJ whole genome shotgun (WGS) entry which is preliminary data.</text>
</comment>
<feature type="compositionally biased region" description="Low complexity" evidence="2">
    <location>
        <begin position="356"/>
        <end position="375"/>
    </location>
</feature>
<keyword evidence="4" id="KW-1185">Reference proteome</keyword>
<dbReference type="GO" id="GO:0005774">
    <property type="term" value="C:vacuolar membrane"/>
    <property type="evidence" value="ECO:0007669"/>
    <property type="project" value="TreeGrafter"/>
</dbReference>
<feature type="compositionally biased region" description="Acidic residues" evidence="2">
    <location>
        <begin position="482"/>
        <end position="494"/>
    </location>
</feature>
<dbReference type="AlphaFoldDB" id="A0A9P8XWD9"/>
<sequence length="599" mass="65969">MIQCIFYARFLPQEGTSIVAQSPPGCMVASESSPNAKPPLLDFDIIQEYIIPRKAFFNRFMTVNSPDGKYSVLGFPVSIPHERYHRNEFIFNFGIVVDADADQIPYERLVRRLAVTFAEMERQTGYLSSAVNTADGEGAVVTDSGRRPIESLLEIVKEDLNNYGECMIPVDDVNTLNMKLFPHHPKPAPVKGWHVPVPKMKLADLVDPTWDLTLQKIIPFVDGVNDVRRIAWLADVSLPLTQTALQHLLYYDTILLLDMFFFGSCYAPRPGIHDFIANRDDIVEECANYVCLSSLERPGTTGSGSRSGGGGSSSAIPESSPETPTRSTGGKSQQHGQAQTSSTRGEASTTSPHQIRNTSSSSASSSANRPPTTTTGPFSGKVSNYQLIRLLTTFCVGRSVMEWIKLHHDAGFDVLAHIDVRRLVQFGVIKGLLYRVHKYVVSKQYLAMLASGQARPAAAATDLSGHGNMQEDVYADNVTAVDPDDVDMNDEDTAAMDPQGQFRHGSISARGEGGGGAEGESGAPLTRRRSSQLQKQQERQKQSQQQSANFRMGDPLQKYTDGCHSFDQIITEQNLTDAEIMERLKRLQAPTGDLAVFYR</sequence>
<name>A0A9P8XWD9_9PEZI</name>
<proteinExistence type="inferred from homology"/>
<gene>
    <name evidence="3" type="ORF">B0I36DRAFT_40665</name>
</gene>
<evidence type="ECO:0000313" key="3">
    <source>
        <dbReference type="EMBL" id="KAH7018546.1"/>
    </source>
</evidence>
<dbReference type="PANTHER" id="PTHR12991">
    <property type="entry name" value="NITROGEN PERMEASE REGULATOR 2/TUMOR SUPPRESSOR CANDIDATE 4"/>
    <property type="match status" value="1"/>
</dbReference>
<dbReference type="Pfam" id="PF06218">
    <property type="entry name" value="NPR2"/>
    <property type="match status" value="1"/>
</dbReference>
<dbReference type="EMBL" id="JAGTJQ010000011">
    <property type="protein sequence ID" value="KAH7018546.1"/>
    <property type="molecule type" value="Genomic_DNA"/>
</dbReference>
<feature type="region of interest" description="Disordered" evidence="2">
    <location>
        <begin position="481"/>
        <end position="553"/>
    </location>
</feature>
<evidence type="ECO:0000256" key="1">
    <source>
        <dbReference type="ARBA" id="ARBA00008433"/>
    </source>
</evidence>
<dbReference type="GeneID" id="70191368"/>
<organism evidence="3 4">
    <name type="scientific">Microdochium trichocladiopsis</name>
    <dbReference type="NCBI Taxonomy" id="1682393"/>
    <lineage>
        <taxon>Eukaryota</taxon>
        <taxon>Fungi</taxon>
        <taxon>Dikarya</taxon>
        <taxon>Ascomycota</taxon>
        <taxon>Pezizomycotina</taxon>
        <taxon>Sordariomycetes</taxon>
        <taxon>Xylariomycetidae</taxon>
        <taxon>Xylariales</taxon>
        <taxon>Microdochiaceae</taxon>
        <taxon>Microdochium</taxon>
    </lineage>
</organism>
<dbReference type="Proteomes" id="UP000756346">
    <property type="component" value="Unassembled WGS sequence"/>
</dbReference>
<dbReference type="GO" id="GO:0010508">
    <property type="term" value="P:positive regulation of autophagy"/>
    <property type="evidence" value="ECO:0007669"/>
    <property type="project" value="TreeGrafter"/>
</dbReference>
<dbReference type="RefSeq" id="XP_046006813.1">
    <property type="nucleotide sequence ID" value="XM_046161822.1"/>
</dbReference>
<dbReference type="OrthoDB" id="338854at2759"/>
<dbReference type="GO" id="GO:1990130">
    <property type="term" value="C:GATOR1 complex"/>
    <property type="evidence" value="ECO:0007669"/>
    <property type="project" value="TreeGrafter"/>
</dbReference>
<evidence type="ECO:0000256" key="2">
    <source>
        <dbReference type="SAM" id="MobiDB-lite"/>
    </source>
</evidence>
<dbReference type="GO" id="GO:1904262">
    <property type="term" value="P:negative regulation of TORC1 signaling"/>
    <property type="evidence" value="ECO:0007669"/>
    <property type="project" value="TreeGrafter"/>
</dbReference>
<evidence type="ECO:0000313" key="4">
    <source>
        <dbReference type="Proteomes" id="UP000756346"/>
    </source>
</evidence>
<feature type="compositionally biased region" description="Polar residues" evidence="2">
    <location>
        <begin position="326"/>
        <end position="355"/>
    </location>
</feature>
<protein>
    <submittedName>
        <fullName evidence="3">Nitrogen permease regulator 2-domain-containing protein</fullName>
    </submittedName>
</protein>
<accession>A0A9P8XWD9</accession>
<comment type="similarity">
    <text evidence="1">Belongs to the NPR2 family.</text>
</comment>
<feature type="compositionally biased region" description="Low complexity" evidence="2">
    <location>
        <begin position="313"/>
        <end position="325"/>
    </location>
</feature>
<feature type="region of interest" description="Disordered" evidence="2">
    <location>
        <begin position="298"/>
        <end position="379"/>
    </location>
</feature>
<dbReference type="PANTHER" id="PTHR12991:SF10">
    <property type="entry name" value="GATOR COMPLEX PROTEIN NPRL2"/>
    <property type="match status" value="1"/>
</dbReference>
<dbReference type="InterPro" id="IPR009348">
    <property type="entry name" value="NPR2-like"/>
</dbReference>
<reference evidence="3" key="1">
    <citation type="journal article" date="2021" name="Nat. Commun.">
        <title>Genetic determinants of endophytism in the Arabidopsis root mycobiome.</title>
        <authorList>
            <person name="Mesny F."/>
            <person name="Miyauchi S."/>
            <person name="Thiergart T."/>
            <person name="Pickel B."/>
            <person name="Atanasova L."/>
            <person name="Karlsson M."/>
            <person name="Huettel B."/>
            <person name="Barry K.W."/>
            <person name="Haridas S."/>
            <person name="Chen C."/>
            <person name="Bauer D."/>
            <person name="Andreopoulos W."/>
            <person name="Pangilinan J."/>
            <person name="LaButti K."/>
            <person name="Riley R."/>
            <person name="Lipzen A."/>
            <person name="Clum A."/>
            <person name="Drula E."/>
            <person name="Henrissat B."/>
            <person name="Kohler A."/>
            <person name="Grigoriev I.V."/>
            <person name="Martin F.M."/>
            <person name="Hacquard S."/>
        </authorList>
    </citation>
    <scope>NUCLEOTIDE SEQUENCE</scope>
    <source>
        <strain evidence="3">MPI-CAGE-CH-0230</strain>
    </source>
</reference>
<dbReference type="GO" id="GO:0005096">
    <property type="term" value="F:GTPase activator activity"/>
    <property type="evidence" value="ECO:0007669"/>
    <property type="project" value="TreeGrafter"/>
</dbReference>